<organism evidence="7 8">
    <name type="scientific">Neodiprion lecontei</name>
    <name type="common">Redheaded pine sawfly</name>
    <dbReference type="NCBI Taxonomy" id="441921"/>
    <lineage>
        <taxon>Eukaryota</taxon>
        <taxon>Metazoa</taxon>
        <taxon>Ecdysozoa</taxon>
        <taxon>Arthropoda</taxon>
        <taxon>Hexapoda</taxon>
        <taxon>Insecta</taxon>
        <taxon>Pterygota</taxon>
        <taxon>Neoptera</taxon>
        <taxon>Endopterygota</taxon>
        <taxon>Hymenoptera</taxon>
        <taxon>Tenthredinoidea</taxon>
        <taxon>Diprionidae</taxon>
        <taxon>Diprioninae</taxon>
        <taxon>Neodiprion</taxon>
    </lineage>
</organism>
<evidence type="ECO:0000256" key="1">
    <source>
        <dbReference type="ARBA" id="ARBA00004114"/>
    </source>
</evidence>
<dbReference type="GeneID" id="107223008"/>
<dbReference type="Proteomes" id="UP000829291">
    <property type="component" value="Chromosome 6"/>
</dbReference>
<keyword evidence="5" id="KW-0175">Coiled coil</keyword>
<dbReference type="RefSeq" id="XP_046598955.1">
    <property type="nucleotide sequence ID" value="XM_046742999.1"/>
</dbReference>
<comment type="subcellular location">
    <subcellularLocation>
        <location evidence="1">Cytoplasm</location>
        <location evidence="1">Cytoskeleton</location>
        <location evidence="1">Microtubule organizing center</location>
        <location evidence="1">Centrosome</location>
        <location evidence="1">Centriole</location>
    </subcellularLocation>
</comment>
<dbReference type="Gene3D" id="1.10.287.1490">
    <property type="match status" value="1"/>
</dbReference>
<feature type="coiled-coil region" evidence="5">
    <location>
        <begin position="283"/>
        <end position="419"/>
    </location>
</feature>
<evidence type="ECO:0000313" key="8">
    <source>
        <dbReference type="RefSeq" id="XP_046598955.1"/>
    </source>
</evidence>
<gene>
    <name evidence="8" type="primary">LOC107223008</name>
</gene>
<evidence type="ECO:0000313" key="7">
    <source>
        <dbReference type="Proteomes" id="UP000829291"/>
    </source>
</evidence>
<evidence type="ECO:0000256" key="3">
    <source>
        <dbReference type="ARBA" id="ARBA00023212"/>
    </source>
</evidence>
<feature type="coiled-coil region" evidence="5">
    <location>
        <begin position="205"/>
        <end position="253"/>
    </location>
</feature>
<keyword evidence="3" id="KW-0206">Cytoskeleton</keyword>
<evidence type="ECO:0000256" key="5">
    <source>
        <dbReference type="SAM" id="Coils"/>
    </source>
</evidence>
<protein>
    <submittedName>
        <fullName evidence="8">Centrosomal protein of 135 kDa isoform X1</fullName>
    </submittedName>
</protein>
<name>A0ABM3GFA9_NEOLC</name>
<proteinExistence type="inferred from homology"/>
<evidence type="ECO:0000256" key="4">
    <source>
        <dbReference type="ARBA" id="ARBA00038123"/>
    </source>
</evidence>
<feature type="coiled-coil region" evidence="5">
    <location>
        <begin position="88"/>
        <end position="122"/>
    </location>
</feature>
<feature type="coiled-coil region" evidence="5">
    <location>
        <begin position="460"/>
        <end position="555"/>
    </location>
</feature>
<sequence>MEEDYNLAERYRIVRKHLDRLGYRQALSLDALPLIEKLLADLIQTTDSLKHFKSVAQDNIEACSQLQLATEPYKCDNARLVQECNELHLKLLDTNESHQKQIKELKKQVRKLEIDNSDLQLVSSRNNKKIKDLEAESAGKSAKILELQGKCCKPVISNTNLATKKRACYPLRRPTLEADPLPRTGSSSTTLPSSRHVEPHVFDLLEMADHRMNCLNREVTKLKGDLSIQNEKIHTLKLQLATKEKEIMRLKKMLDGGRPLSALTKDCFCKKFDKTHYGDGGDLKVLERAKQDLEEKLKDSMAKQHEAMSRALKLAERNEELEKELRDIDHIALAVEADCNSAVQENNKRVCRLQEKIEDLMTQVHVLESELTVERREAQELRADLEGCKIEKRNIQRVLESTLDEKKQMTDRINQLTILAAKTRSTSPAVTTQNVNGHKEDEVTKDVVDPVSNGMQTFENQKIENEKDSIINSLKKTIERLEIERDYYRNEYNKFRQEFNSLSNGDNADLWTQACELRRQLNEKEQAMAELQRENKALDREKFNLEARLQTSKTQQRRPCVPCSPYSPCRPAGSCNCSTASPPSRGDASSTKAVVERLERERDTARADVDRLVEERDALRERLKIAVDAHTSEQRRLRENLSEAETRLKQLETERQDLMLSQGTRRATINGLEDQLEDLKQELRRTKEELSTQRTQYFQLRALQEQTDQALGDVQGQLGQSETELSKMLDHKRNVEQQQMQLDNQVKELKQECNMLRSNLAQLDQEKDQLLMNLDEKTERIAALEREVRFKEQQANGLEQQVTDFHQKYQICVDQTAEQERQLRTMEVEINNLQRQLASTSMDRENAIRENSRIQDDLAAVTCECRNLQRELEASRAESHDLKRQLQTYVTEVRRAEELLNRKENERSEMLNHFRSLSLEATVLETNNQSLESEAAEARGALQTAQDRLLDLERQIADRDCLIRGYETQIAELTQHVASMETQLHQESEQRRRAEGDLNAVRDLCVKLDQQKESLEVQLVDKEAMRAQCESQLARLKAEQNIVQDQMSRDNAAVDRLEAMLNQARQESLNNQTTNQELQSEMARLKQKISDLQNKLHTETSELRRYQNQAAEYSKQISELRRQMTNERFDRARKEEESRRTSSPSSSEKQTCPPCTAFKGPTPAPRPDPKTVNQWKIPAPR</sequence>
<reference evidence="8" key="1">
    <citation type="submission" date="2025-08" db="UniProtKB">
        <authorList>
            <consortium name="RefSeq"/>
        </authorList>
    </citation>
    <scope>IDENTIFICATION</scope>
    <source>
        <tissue evidence="8">Thorax and Abdomen</tissue>
    </source>
</reference>
<keyword evidence="7" id="KW-1185">Reference proteome</keyword>
<accession>A0ABM3GFA9</accession>
<feature type="region of interest" description="Disordered" evidence="6">
    <location>
        <begin position="1126"/>
        <end position="1181"/>
    </location>
</feature>
<dbReference type="InterPro" id="IPR051877">
    <property type="entry name" value="Centriole_BasalBody_StrucProt"/>
</dbReference>
<feature type="region of interest" description="Disordered" evidence="6">
    <location>
        <begin position="572"/>
        <end position="594"/>
    </location>
</feature>
<feature type="compositionally biased region" description="Basic and acidic residues" evidence="6">
    <location>
        <begin position="1126"/>
        <end position="1140"/>
    </location>
</feature>
<dbReference type="SUPFAM" id="SSF90257">
    <property type="entry name" value="Myosin rod fragments"/>
    <property type="match status" value="1"/>
</dbReference>
<dbReference type="Gene3D" id="1.20.5.340">
    <property type="match status" value="1"/>
</dbReference>
<dbReference type="PANTHER" id="PTHR20544">
    <property type="entry name" value="CENTROSOMAL PROTEIN CEP135"/>
    <property type="match status" value="1"/>
</dbReference>
<evidence type="ECO:0000256" key="6">
    <source>
        <dbReference type="SAM" id="MobiDB-lite"/>
    </source>
</evidence>
<feature type="compositionally biased region" description="Polar residues" evidence="6">
    <location>
        <begin position="575"/>
        <end position="592"/>
    </location>
</feature>
<evidence type="ECO:0000256" key="2">
    <source>
        <dbReference type="ARBA" id="ARBA00022490"/>
    </source>
</evidence>
<keyword evidence="2" id="KW-0963">Cytoplasm</keyword>
<comment type="similarity">
    <text evidence="4">Belongs to the CEP135/TSGA10 family.</text>
</comment>
<dbReference type="PANTHER" id="PTHR20544:SF0">
    <property type="entry name" value="NUCLEOPROTEIN TPR_MLP1 DOMAIN-CONTAINING PROTEIN"/>
    <property type="match status" value="1"/>
</dbReference>